<dbReference type="Pfam" id="PF00651">
    <property type="entry name" value="BTB"/>
    <property type="match status" value="1"/>
</dbReference>
<gene>
    <name evidence="3" type="ORF">LTR05_008558</name>
</gene>
<feature type="compositionally biased region" description="Basic and acidic residues" evidence="1">
    <location>
        <begin position="56"/>
        <end position="65"/>
    </location>
</feature>
<dbReference type="AlphaFoldDB" id="A0AAN7QCD5"/>
<protein>
    <recommendedName>
        <fullName evidence="2">BTB domain-containing protein</fullName>
    </recommendedName>
</protein>
<evidence type="ECO:0000313" key="3">
    <source>
        <dbReference type="EMBL" id="KAK5080448.1"/>
    </source>
</evidence>
<accession>A0AAN7QCD5</accession>
<dbReference type="EMBL" id="JAVRRJ010000014">
    <property type="protein sequence ID" value="KAK5080448.1"/>
    <property type="molecule type" value="Genomic_DNA"/>
</dbReference>
<comment type="caution">
    <text evidence="3">The sequence shown here is derived from an EMBL/GenBank/DDBJ whole genome shotgun (WGS) entry which is preliminary data.</text>
</comment>
<name>A0AAN7QCD5_9EURO</name>
<feature type="compositionally biased region" description="Low complexity" evidence="1">
    <location>
        <begin position="69"/>
        <end position="84"/>
    </location>
</feature>
<evidence type="ECO:0000313" key="4">
    <source>
        <dbReference type="Proteomes" id="UP001309876"/>
    </source>
</evidence>
<feature type="region of interest" description="Disordered" evidence="1">
    <location>
        <begin position="52"/>
        <end position="85"/>
    </location>
</feature>
<evidence type="ECO:0000256" key="1">
    <source>
        <dbReference type="SAM" id="MobiDB-lite"/>
    </source>
</evidence>
<dbReference type="Proteomes" id="UP001309876">
    <property type="component" value="Unassembled WGS sequence"/>
</dbReference>
<dbReference type="InterPro" id="IPR000210">
    <property type="entry name" value="BTB/POZ_dom"/>
</dbReference>
<organism evidence="3 4">
    <name type="scientific">Lithohypha guttulata</name>
    <dbReference type="NCBI Taxonomy" id="1690604"/>
    <lineage>
        <taxon>Eukaryota</taxon>
        <taxon>Fungi</taxon>
        <taxon>Dikarya</taxon>
        <taxon>Ascomycota</taxon>
        <taxon>Pezizomycotina</taxon>
        <taxon>Eurotiomycetes</taxon>
        <taxon>Chaetothyriomycetidae</taxon>
        <taxon>Chaetothyriales</taxon>
        <taxon>Trichomeriaceae</taxon>
        <taxon>Lithohypha</taxon>
    </lineage>
</organism>
<keyword evidence="4" id="KW-1185">Reference proteome</keyword>
<sequence length="192" mass="21720">MYSDAEVFTFDPEGKSFLLLEIRQCPNDGLDNNVEARIEYNAVPDNALIDRTYGLPHEDDSRNDSRIGNVPQDAAPQNNAPQNNIDSVTRDAQVREPPPLETMGVQKKRTVRRVKLRVSSRHLALASSIFSHMISSTQQEDQILPLEGDDIDALQILLNTAHGLHKKAPRTISRNMLYEVLKLVDKYEFDQP</sequence>
<reference evidence="3 4" key="1">
    <citation type="submission" date="2023-08" db="EMBL/GenBank/DDBJ databases">
        <title>Black Yeasts Isolated from many extreme environments.</title>
        <authorList>
            <person name="Coleine C."/>
            <person name="Stajich J.E."/>
            <person name="Selbmann L."/>
        </authorList>
    </citation>
    <scope>NUCLEOTIDE SEQUENCE [LARGE SCALE GENOMIC DNA]</scope>
    <source>
        <strain evidence="3 4">CCFEE 5910</strain>
    </source>
</reference>
<evidence type="ECO:0000259" key="2">
    <source>
        <dbReference type="Pfam" id="PF00651"/>
    </source>
</evidence>
<feature type="domain" description="BTB" evidence="2">
    <location>
        <begin position="113"/>
        <end position="190"/>
    </location>
</feature>
<proteinExistence type="predicted"/>